<dbReference type="Gene3D" id="3.30.1240.10">
    <property type="match status" value="1"/>
</dbReference>
<dbReference type="Gene3D" id="3.40.50.1000">
    <property type="entry name" value="HAD superfamily/HAD-like"/>
    <property type="match status" value="1"/>
</dbReference>
<evidence type="ECO:0000313" key="1">
    <source>
        <dbReference type="EMBL" id="KAK2955611.1"/>
    </source>
</evidence>
<comment type="caution">
    <text evidence="1">The sequence shown here is derived from an EMBL/GenBank/DDBJ whole genome shotgun (WGS) entry which is preliminary data.</text>
</comment>
<dbReference type="InterPro" id="IPR023214">
    <property type="entry name" value="HAD_sf"/>
</dbReference>
<accession>A0ABQ9XVV2</accession>
<dbReference type="InterPro" id="IPR036412">
    <property type="entry name" value="HAD-like_sf"/>
</dbReference>
<dbReference type="SUPFAM" id="SSF56784">
    <property type="entry name" value="HAD-like"/>
    <property type="match status" value="1"/>
</dbReference>
<dbReference type="GO" id="GO:0016787">
    <property type="term" value="F:hydrolase activity"/>
    <property type="evidence" value="ECO:0007669"/>
    <property type="project" value="UniProtKB-KW"/>
</dbReference>
<protein>
    <submittedName>
        <fullName evidence="1">Cof-type HAD-IIB family hydrolase</fullName>
    </submittedName>
</protein>
<dbReference type="PROSITE" id="PS01229">
    <property type="entry name" value="COF_2"/>
    <property type="match status" value="1"/>
</dbReference>
<reference evidence="1 2" key="1">
    <citation type="journal article" date="2022" name="bioRxiv">
        <title>Genomics of Preaxostyla Flagellates Illuminates Evolutionary Transitions and the Path Towards Mitochondrial Loss.</title>
        <authorList>
            <person name="Novak L.V.F."/>
            <person name="Treitli S.C."/>
            <person name="Pyrih J."/>
            <person name="Halakuc P."/>
            <person name="Pipaliya S.V."/>
            <person name="Vacek V."/>
            <person name="Brzon O."/>
            <person name="Soukal P."/>
            <person name="Eme L."/>
            <person name="Dacks J.B."/>
            <person name="Karnkowska A."/>
            <person name="Elias M."/>
            <person name="Hampl V."/>
        </authorList>
    </citation>
    <scope>NUCLEOTIDE SEQUENCE [LARGE SCALE GENOMIC DNA]</scope>
    <source>
        <strain evidence="1">NAU3</strain>
        <tissue evidence="1">Gut</tissue>
    </source>
</reference>
<dbReference type="EMBL" id="JARBJD010000065">
    <property type="protein sequence ID" value="KAK2955611.1"/>
    <property type="molecule type" value="Genomic_DNA"/>
</dbReference>
<sequence>MADKSNIKVFATDLDDTLLHADLTVDAFDVFMLKKLQQSGVHVVLTSGRMCFDIQRTFDKIGLDKSDAYTVGGGGGEVVKVSTNEQLFSNRVSLEAAEIVTKYAKEHNYCAELYFDSTTILGTQTNKHHQYHSWSVNLQDRRVTYEEFLEACKTQKPLKLFIVDDPEVVSTKLIPELSKLLPPTERAIITKPFYCEVIPKDGSKSVGLSWLCENVYKCTMANVFTMGDGGNDFEMIRDAGYSAVPSNATAEVKSVAKRVLEWSHEENAVGRAIDDFFFGGEEYPRFKRD</sequence>
<dbReference type="NCBIfam" id="TIGR01484">
    <property type="entry name" value="HAD-SF-IIB"/>
    <property type="match status" value="1"/>
</dbReference>
<dbReference type="InterPro" id="IPR006379">
    <property type="entry name" value="HAD-SF_hydro_IIB"/>
</dbReference>
<evidence type="ECO:0000313" key="2">
    <source>
        <dbReference type="Proteomes" id="UP001281761"/>
    </source>
</evidence>
<name>A0ABQ9XVV2_9EUKA</name>
<dbReference type="Pfam" id="PF08282">
    <property type="entry name" value="Hydrolase_3"/>
    <property type="match status" value="1"/>
</dbReference>
<dbReference type="PANTHER" id="PTHR10000:SF8">
    <property type="entry name" value="HAD SUPERFAMILY HYDROLASE-LIKE, TYPE 3"/>
    <property type="match status" value="1"/>
</dbReference>
<keyword evidence="2" id="KW-1185">Reference proteome</keyword>
<proteinExistence type="predicted"/>
<gene>
    <name evidence="1" type="ORF">BLNAU_9470</name>
</gene>
<dbReference type="Proteomes" id="UP001281761">
    <property type="component" value="Unassembled WGS sequence"/>
</dbReference>
<keyword evidence="1" id="KW-0378">Hydrolase</keyword>
<organism evidence="1 2">
    <name type="scientific">Blattamonas nauphoetae</name>
    <dbReference type="NCBI Taxonomy" id="2049346"/>
    <lineage>
        <taxon>Eukaryota</taxon>
        <taxon>Metamonada</taxon>
        <taxon>Preaxostyla</taxon>
        <taxon>Oxymonadida</taxon>
        <taxon>Blattamonas</taxon>
    </lineage>
</organism>
<dbReference type="PANTHER" id="PTHR10000">
    <property type="entry name" value="PHOSPHOSERINE PHOSPHATASE"/>
    <property type="match status" value="1"/>
</dbReference>